<dbReference type="Proteomes" id="UP000268313">
    <property type="component" value="Unassembled WGS sequence"/>
</dbReference>
<organism evidence="2 3">
    <name type="scientific">Corallococcus carmarthensis</name>
    <dbReference type="NCBI Taxonomy" id="2316728"/>
    <lineage>
        <taxon>Bacteria</taxon>
        <taxon>Pseudomonadati</taxon>
        <taxon>Myxococcota</taxon>
        <taxon>Myxococcia</taxon>
        <taxon>Myxococcales</taxon>
        <taxon>Cystobacterineae</taxon>
        <taxon>Myxococcaceae</taxon>
        <taxon>Corallococcus</taxon>
    </lineage>
</organism>
<dbReference type="RefSeq" id="WP_120606856.1">
    <property type="nucleotide sequence ID" value="NZ_RAWE01000198.1"/>
</dbReference>
<dbReference type="EMBL" id="RAWE01000198">
    <property type="protein sequence ID" value="RKG96851.1"/>
    <property type="molecule type" value="Genomic_DNA"/>
</dbReference>
<feature type="chain" id="PRO_5017214788" evidence="1">
    <location>
        <begin position="20"/>
        <end position="495"/>
    </location>
</feature>
<comment type="caution">
    <text evidence="2">The sequence shown here is derived from an EMBL/GenBank/DDBJ whole genome shotgun (WGS) entry which is preliminary data.</text>
</comment>
<dbReference type="AlphaFoldDB" id="A0A3A8K2W3"/>
<proteinExistence type="predicted"/>
<keyword evidence="3" id="KW-1185">Reference proteome</keyword>
<protein>
    <submittedName>
        <fullName evidence="2">Uncharacterized protein</fullName>
    </submittedName>
</protein>
<feature type="signal peptide" evidence="1">
    <location>
        <begin position="1"/>
        <end position="19"/>
    </location>
</feature>
<sequence length="495" mass="52753">MSWPLLTGLLLTAAAPDFSAPLTASGEKTSPSVATLTSDGQRLVLDVDVVDTTPSAATDDIHSDHVEVWLGLEDPESLMPARLVTTAPRGGFFTVRGKDDPKALDAIIQGQDPGMSEPPEPGDCEDDIQSARGTLGSAPAKRTRMLVGLAHLGFFPDGRAPVLYDLDRYAGLSPALAPGDATYEARKTPTGYHVRAVLQPGALLFVPRDGVRKLRVRVDAIDAGPAGTKERLRSTHPAPKWADAETLKVITLATPLTAKLVEGLPELGQPAPRGPGVKQAIEDLPPYFLRTGNSWVGLRVLRESPESFGLRACSVQLDAVTGYRPVTSSFGPPAAFLGEGTTRVPVKTLDGTATLFLSRAPGDLRGTLSEGPVETFRFKDGTPGFLELLTEPMMGRYTSGACGAADDIRLQWVRLGKQGPTRTILLTWTTCDSAIQDSEEHVLARQPDEAVGLEPKLKWTTPGQKLRVTFGPKQVLEVGWRPDGSGVKATAAPTP</sequence>
<keyword evidence="1" id="KW-0732">Signal</keyword>
<gene>
    <name evidence="2" type="ORF">D7X32_34680</name>
</gene>
<evidence type="ECO:0000313" key="3">
    <source>
        <dbReference type="Proteomes" id="UP000268313"/>
    </source>
</evidence>
<dbReference type="OrthoDB" id="5493055at2"/>
<evidence type="ECO:0000256" key="1">
    <source>
        <dbReference type="SAM" id="SignalP"/>
    </source>
</evidence>
<accession>A0A3A8K2W3</accession>
<reference evidence="3" key="1">
    <citation type="submission" date="2018-09" db="EMBL/GenBank/DDBJ databases">
        <authorList>
            <person name="Livingstone P.G."/>
            <person name="Whitworth D.E."/>
        </authorList>
    </citation>
    <scope>NUCLEOTIDE SEQUENCE [LARGE SCALE GENOMIC DNA]</scope>
    <source>
        <strain evidence="3">CA043D</strain>
    </source>
</reference>
<evidence type="ECO:0000313" key="2">
    <source>
        <dbReference type="EMBL" id="RKG96851.1"/>
    </source>
</evidence>
<name>A0A3A8K2W3_9BACT</name>